<evidence type="ECO:0000313" key="6">
    <source>
        <dbReference type="EMBL" id="KAJ3502292.1"/>
    </source>
</evidence>
<evidence type="ECO:0000256" key="5">
    <source>
        <dbReference type="SAM" id="MobiDB-lite"/>
    </source>
</evidence>
<evidence type="ECO:0000313" key="7">
    <source>
        <dbReference type="Proteomes" id="UP001148786"/>
    </source>
</evidence>
<dbReference type="PANTHER" id="PTHR15454">
    <property type="entry name" value="NISCHARIN RELATED"/>
    <property type="match status" value="1"/>
</dbReference>
<dbReference type="PANTHER" id="PTHR15454:SF69">
    <property type="entry name" value="SERINE_THREONINE-PROTEIN KINASE 11-INTERACTING PROTEIN"/>
    <property type="match status" value="1"/>
</dbReference>
<dbReference type="InterPro" id="IPR003591">
    <property type="entry name" value="Leu-rich_rpt_typical-subtyp"/>
</dbReference>
<comment type="caution">
    <text evidence="6">The sequence shown here is derived from an EMBL/GenBank/DDBJ whole genome shotgun (WGS) entry which is preliminary data.</text>
</comment>
<dbReference type="PROSITE" id="PS51450">
    <property type="entry name" value="LRR"/>
    <property type="match status" value="2"/>
</dbReference>
<dbReference type="InterPro" id="IPR032675">
    <property type="entry name" value="LRR_dom_sf"/>
</dbReference>
<feature type="compositionally biased region" description="Low complexity" evidence="5">
    <location>
        <begin position="315"/>
        <end position="324"/>
    </location>
</feature>
<dbReference type="GO" id="GO:0005737">
    <property type="term" value="C:cytoplasm"/>
    <property type="evidence" value="ECO:0007669"/>
    <property type="project" value="UniProtKB-SubCell"/>
</dbReference>
<dbReference type="SUPFAM" id="SSF52075">
    <property type="entry name" value="Outer arm dynein light chain 1"/>
    <property type="match status" value="1"/>
</dbReference>
<feature type="compositionally biased region" description="Polar residues" evidence="5">
    <location>
        <begin position="349"/>
        <end position="363"/>
    </location>
</feature>
<evidence type="ECO:0000256" key="3">
    <source>
        <dbReference type="ARBA" id="ARBA00022614"/>
    </source>
</evidence>
<protein>
    <submittedName>
        <fullName evidence="6">Uncharacterized protein</fullName>
    </submittedName>
</protein>
<dbReference type="InterPro" id="IPR001611">
    <property type="entry name" value="Leu-rich_rpt"/>
</dbReference>
<feature type="compositionally biased region" description="Basic and acidic residues" evidence="5">
    <location>
        <begin position="328"/>
        <end position="346"/>
    </location>
</feature>
<keyword evidence="4" id="KW-0677">Repeat</keyword>
<dbReference type="SMART" id="SM00369">
    <property type="entry name" value="LRR_TYP"/>
    <property type="match status" value="4"/>
</dbReference>
<sequence length="467" mass="51670">MLSLSTRSRTSSSLRSLKIKSSGLHDVSVIFIGAVLDDEARRNGSTARKRQRLIPPLHTLAEDTTLDHPDSLPTQLSSLKWAFLKHLYLPDNALTFFPQEIIPYLPSLTYLDLSSNLLVSVPSGLAELYKLHSLNLSDNLIDSVLGIYQNLGQVLALNLSHNRLESLCGLERLLALERVDLRDNLVDESLEIGRLAVLPNITELWVQGNPFTEVEDAYRITCFNYFAKEGKTISLDGTPPGPYEKLSLEHAVSDPIPSTSPSAPVISVEHARNPSSISPPPPDETSSSPPRHPAGIGGPRRKKVKRIVELDANASGQSSRSGSHSRIHSVDRRPETKTTETPRPEDSQPPVTQNAPLSYQTPDASPPEANDTRLRPRHVRHQTDSFNATSFMAASEAKYPSLSRSNRRNTMTSRSEARRNRISASVFESPGEVPASDDSGETYRRRIEGLKKDMGESWLKVYNQSHA</sequence>
<keyword evidence="7" id="KW-1185">Reference proteome</keyword>
<accession>A0A9W8JU84</accession>
<evidence type="ECO:0000256" key="1">
    <source>
        <dbReference type="ARBA" id="ARBA00004496"/>
    </source>
</evidence>
<gene>
    <name evidence="6" type="ORF">NLJ89_g8953</name>
</gene>
<proteinExistence type="predicted"/>
<dbReference type="Gene3D" id="3.80.10.10">
    <property type="entry name" value="Ribonuclease Inhibitor"/>
    <property type="match status" value="2"/>
</dbReference>
<evidence type="ECO:0000256" key="4">
    <source>
        <dbReference type="ARBA" id="ARBA00022737"/>
    </source>
</evidence>
<dbReference type="AlphaFoldDB" id="A0A9W8JU84"/>
<organism evidence="6 7">
    <name type="scientific">Agrocybe chaxingu</name>
    <dbReference type="NCBI Taxonomy" id="84603"/>
    <lineage>
        <taxon>Eukaryota</taxon>
        <taxon>Fungi</taxon>
        <taxon>Dikarya</taxon>
        <taxon>Basidiomycota</taxon>
        <taxon>Agaricomycotina</taxon>
        <taxon>Agaricomycetes</taxon>
        <taxon>Agaricomycetidae</taxon>
        <taxon>Agaricales</taxon>
        <taxon>Agaricineae</taxon>
        <taxon>Strophariaceae</taxon>
        <taxon>Agrocybe</taxon>
    </lineage>
</organism>
<comment type="subcellular location">
    <subcellularLocation>
        <location evidence="1">Cytoplasm</location>
    </subcellularLocation>
</comment>
<dbReference type="Pfam" id="PF13855">
    <property type="entry name" value="LRR_8"/>
    <property type="match status" value="1"/>
</dbReference>
<dbReference type="Proteomes" id="UP001148786">
    <property type="component" value="Unassembled WGS sequence"/>
</dbReference>
<evidence type="ECO:0000256" key="2">
    <source>
        <dbReference type="ARBA" id="ARBA00022490"/>
    </source>
</evidence>
<name>A0A9W8JU84_9AGAR</name>
<feature type="region of interest" description="Disordered" evidence="5">
    <location>
        <begin position="270"/>
        <end position="441"/>
    </location>
</feature>
<keyword evidence="3" id="KW-0433">Leucine-rich repeat</keyword>
<dbReference type="EMBL" id="JANKHO010001301">
    <property type="protein sequence ID" value="KAJ3502292.1"/>
    <property type="molecule type" value="Genomic_DNA"/>
</dbReference>
<dbReference type="OrthoDB" id="676979at2759"/>
<keyword evidence="2" id="KW-0963">Cytoplasm</keyword>
<reference evidence="6" key="1">
    <citation type="submission" date="2022-07" db="EMBL/GenBank/DDBJ databases">
        <title>Genome Sequence of Agrocybe chaxingu.</title>
        <authorList>
            <person name="Buettner E."/>
        </authorList>
    </citation>
    <scope>NUCLEOTIDE SEQUENCE</scope>
    <source>
        <strain evidence="6">MP-N11</strain>
    </source>
</reference>